<evidence type="ECO:0000256" key="1">
    <source>
        <dbReference type="SAM" id="SignalP"/>
    </source>
</evidence>
<dbReference type="Proteomes" id="UP000244929">
    <property type="component" value="Chromosome"/>
</dbReference>
<dbReference type="InterPro" id="IPR013780">
    <property type="entry name" value="Glyco_hydro_b"/>
</dbReference>
<proteinExistence type="predicted"/>
<gene>
    <name evidence="3" type="ORF">HYN59_09050</name>
</gene>
<dbReference type="RefSeq" id="WP_108777960.1">
    <property type="nucleotide sequence ID" value="NZ_CP029186.1"/>
</dbReference>
<protein>
    <submittedName>
        <fullName evidence="3">Alpha-amylase</fullName>
    </submittedName>
</protein>
<keyword evidence="4" id="KW-1185">Reference proteome</keyword>
<dbReference type="Pfam" id="PF00128">
    <property type="entry name" value="Alpha-amylase"/>
    <property type="match status" value="1"/>
</dbReference>
<dbReference type="InterPro" id="IPR017853">
    <property type="entry name" value="GH"/>
</dbReference>
<dbReference type="GO" id="GO:0005975">
    <property type="term" value="P:carbohydrate metabolic process"/>
    <property type="evidence" value="ECO:0007669"/>
    <property type="project" value="InterPro"/>
</dbReference>
<feature type="domain" description="Glycosyl hydrolase family 13 catalytic" evidence="2">
    <location>
        <begin position="26"/>
        <end position="397"/>
    </location>
</feature>
<dbReference type="Gene3D" id="2.60.40.1180">
    <property type="entry name" value="Golgi alpha-mannosidase II"/>
    <property type="match status" value="1"/>
</dbReference>
<dbReference type="SUPFAM" id="SSF51011">
    <property type="entry name" value="Glycosyl hydrolase domain"/>
    <property type="match status" value="1"/>
</dbReference>
<evidence type="ECO:0000259" key="2">
    <source>
        <dbReference type="SMART" id="SM00642"/>
    </source>
</evidence>
<dbReference type="Gene3D" id="3.90.400.10">
    <property type="entry name" value="Oligo-1,6-glucosidase, Domain 2"/>
    <property type="match status" value="1"/>
</dbReference>
<evidence type="ECO:0000313" key="4">
    <source>
        <dbReference type="Proteomes" id="UP000244929"/>
    </source>
</evidence>
<dbReference type="Gene3D" id="3.20.20.80">
    <property type="entry name" value="Glycosidases"/>
    <property type="match status" value="1"/>
</dbReference>
<dbReference type="PANTHER" id="PTHR10357">
    <property type="entry name" value="ALPHA-AMYLASE FAMILY MEMBER"/>
    <property type="match status" value="1"/>
</dbReference>
<dbReference type="EMBL" id="CP029186">
    <property type="protein sequence ID" value="AWH85256.1"/>
    <property type="molecule type" value="Genomic_DNA"/>
</dbReference>
<reference evidence="3 4" key="1">
    <citation type="submission" date="2018-04" db="EMBL/GenBank/DDBJ databases">
        <title>Genome sequencing of Flavobacterium sp. HYN0059.</title>
        <authorList>
            <person name="Yi H."/>
            <person name="Baek C."/>
        </authorList>
    </citation>
    <scope>NUCLEOTIDE SEQUENCE [LARGE SCALE GENOMIC DNA]</scope>
    <source>
        <strain evidence="3 4">HYN0059</strain>
    </source>
</reference>
<dbReference type="KEGG" id="falb:HYN59_09050"/>
<accession>A0A2S1QXW9</accession>
<dbReference type="InterPro" id="IPR045857">
    <property type="entry name" value="O16G_dom_2"/>
</dbReference>
<sequence length="516" mass="59894">MIKKLIFLLSIFFTINTSAQQEVIYHIFQRSFFDSNGDGNGDLKGIQQKLDYLQQLGITTILLTPLYQSDLYHNYFATDFEAIDKEYGSFKEYRDLILEVHKRKMKLYQDVEMQYVSGKHPWFTDSYKNPKSEYSKYVYYNDKANEKPYYFWDVPEFTTYDNSKEQIILVNMKDPKVKEYTLKVLKYWIDPDGNGNFNDGVDGYRLDHMMDNLDNANKLTNLFKDFWTPLLNDLRKVNPALQIVAEQADWNSYGQEYFTKGNADRVFAFRLRQAITSFDKKKIEKAADSTFLYNPAGKQQVVFIENHDTDRFASEAGMSIGKLKIGAAMNILMGGVPSIYYGQELGMKGKRVQHPTDGTDIPIREAFEWYAAEAGPGMALWYKDTGPWWDNRNIKADDGISLEEQQKDPNSLWSYYKQLIRLKKVQPALAFGDYKTIPNTNDNVFSFTRTYKDEKILVVVNLSGNTEDVMIDPREDYNISNLKLLSGTPNVILPRDGKNLTMTPYTVQVWRFPKGN</sequence>
<evidence type="ECO:0000313" key="3">
    <source>
        <dbReference type="EMBL" id="AWH85256.1"/>
    </source>
</evidence>
<dbReference type="AlphaFoldDB" id="A0A2S1QXW9"/>
<feature type="chain" id="PRO_5015533642" evidence="1">
    <location>
        <begin position="20"/>
        <end position="516"/>
    </location>
</feature>
<name>A0A2S1QXW9_9FLAO</name>
<organism evidence="3 4">
    <name type="scientific">Flavobacterium album</name>
    <dbReference type="NCBI Taxonomy" id="2175091"/>
    <lineage>
        <taxon>Bacteria</taxon>
        <taxon>Pseudomonadati</taxon>
        <taxon>Bacteroidota</taxon>
        <taxon>Flavobacteriia</taxon>
        <taxon>Flavobacteriales</taxon>
        <taxon>Flavobacteriaceae</taxon>
        <taxon>Flavobacterium</taxon>
    </lineage>
</organism>
<keyword evidence="1" id="KW-0732">Signal</keyword>
<dbReference type="OrthoDB" id="9806009at2"/>
<dbReference type="SUPFAM" id="SSF51445">
    <property type="entry name" value="(Trans)glycosidases"/>
    <property type="match status" value="1"/>
</dbReference>
<dbReference type="InterPro" id="IPR006047">
    <property type="entry name" value="GH13_cat_dom"/>
</dbReference>
<dbReference type="Pfam" id="PF16657">
    <property type="entry name" value="Malt_amylase_C"/>
    <property type="match status" value="1"/>
</dbReference>
<feature type="signal peptide" evidence="1">
    <location>
        <begin position="1"/>
        <end position="19"/>
    </location>
</feature>
<dbReference type="SMART" id="SM00642">
    <property type="entry name" value="Aamy"/>
    <property type="match status" value="1"/>
</dbReference>
<dbReference type="InterPro" id="IPR032091">
    <property type="entry name" value="Malt_amylase-like_C"/>
</dbReference>